<feature type="region of interest" description="Disordered" evidence="1">
    <location>
        <begin position="1"/>
        <end position="53"/>
    </location>
</feature>
<feature type="region of interest" description="Disordered" evidence="1">
    <location>
        <begin position="330"/>
        <end position="359"/>
    </location>
</feature>
<feature type="region of interest" description="Disordered" evidence="1">
    <location>
        <begin position="511"/>
        <end position="595"/>
    </location>
</feature>
<accession>A0AAV1HQB1</accession>
<comment type="caution">
    <text evidence="2">The sequence shown here is derived from an EMBL/GenBank/DDBJ whole genome shotgun (WGS) entry which is preliminary data.</text>
</comment>
<feature type="compositionally biased region" description="Polar residues" evidence="1">
    <location>
        <begin position="1052"/>
        <end position="1070"/>
    </location>
</feature>
<feature type="compositionally biased region" description="Polar residues" evidence="1">
    <location>
        <begin position="1"/>
        <end position="16"/>
    </location>
</feature>
<feature type="region of interest" description="Disordered" evidence="1">
    <location>
        <begin position="656"/>
        <end position="703"/>
    </location>
</feature>
<feature type="region of interest" description="Disordered" evidence="1">
    <location>
        <begin position="270"/>
        <end position="290"/>
    </location>
</feature>
<keyword evidence="3" id="KW-1185">Reference proteome</keyword>
<gene>
    <name evidence="2" type="ORF">CVIRNUC_000466</name>
</gene>
<feature type="compositionally biased region" description="Low complexity" evidence="1">
    <location>
        <begin position="976"/>
        <end position="992"/>
    </location>
</feature>
<feature type="region of interest" description="Disordered" evidence="1">
    <location>
        <begin position="446"/>
        <end position="498"/>
    </location>
</feature>
<dbReference type="EMBL" id="CAUYUE010000001">
    <property type="protein sequence ID" value="CAK0734679.1"/>
    <property type="molecule type" value="Genomic_DNA"/>
</dbReference>
<feature type="compositionally biased region" description="Basic and acidic residues" evidence="1">
    <location>
        <begin position="563"/>
        <end position="579"/>
    </location>
</feature>
<evidence type="ECO:0000256" key="1">
    <source>
        <dbReference type="SAM" id="MobiDB-lite"/>
    </source>
</evidence>
<sequence>MAYEKSPSNTLPQTPASGPRSVKRPSDPLKDGSIFHMGSHSFRSRPPTDTRLPPAYMLTERAAGIIGHGLSPSADSAGLALPHCSSTEQLSRSELARQIRANFDNLVRASPLPRSVERLVTPSAGRLAALAPLWLQGSPSISVREAETPQPLLHSGSSMPHPVLEYGMPGPASGPPSGHPCSQEHAPALHTPGSIIRPIPLAPRFGCAADALYTPRPAGKQRDPRLLRSIGQPQQAAEPSRTPEKAAQSPPLDSQNHRAVQCVRPADHTGALSSALAQQEPAQPAEVSKEGVCVQEQDLCPASRGLPSAAQPGEAGAAVDDDIDVVAVEPSSRQQGCQDGQPQSEETQSDLPGLRLLDGDSGRTVTATGVAVACSIDQQPDLQQMQSLHPAKATRQSGEDILKGAAFIVEGAGPAVRPQLLGAESEAATGMAVHRQKSAVNGAVLQQQSSEAFREAPRPDNIAPARDECISSFPPGEGSQTGSLADGGHAAAASQQNAEGNASAILQAGSQSAKDCGASPNKNGLDSQLPHTEASLGRNNSDGLAADKTGEVSTPTSGAAIKQARDVPKQTSGHSDDSRKHKSRKRSGLSQGTVTVSIKAEPAEAKQQFARATRVRVPPLAFWANERINHQGQGFQVEQGFSDQLAQACHGLAQASPAKKAMRAKDAAQPSRGKAKGSKHAAAAKTSTHSAQQGKGAKQKQPEGDDRLVALADAAEALPVPDPASDGSHSPRAQQPERAEETPPGSGKRLRSYMCAECQKRHRGHCGTDRAVETCLRRGSSPAAAAAREEALAAAAAAAADGPCKECRRRHMGGCGTDRAGWACLRRAQPEAEPAQAEGPAAASAAAAAAAAAAPQQQAQPSPHAESRQAAEELQERLQPMKHATQSRTLGIAAKLQALAQRPGLNVQGAAPARDQPPLAQKPSAPGRNRGSRSLKALQQTKQAEVSSAEQEGPACQPGSKKRKGKSLSKAEKNTGISVLGSSSISALSNASKRSKRRKLDASGLSKDLPADSQATEEAAQHASDPKRVAKKRSRKASQAAQSSQGMADACQPTSSASEAVGSRDTSQDTGVAPKGKHGRPSKLRRLTKPGSGPAAVEVGSLLEDAEQHEKEGLRGTNASTDTSKAEKGEEEEMWSESQIAALQRAYLVAEDPTAPNFWHNVAQHVPGKSGDDCFARIWAAHPSPKDSKKGAGAHALAAEGNSDDLLLQPPPRQHAAGGGRKPAPAATRKWARQVRWHERASQVAVNASESHAEADATQPAATSGLNPTLLAAMQQQQRTDRYIDALIRKRGPLHKWAKGATAKRAAVSLPAPMAVSHPELQDTVAAIASATRDAGESEADEEASDHDQYWSDDCQP</sequence>
<dbReference type="Gene3D" id="1.10.10.60">
    <property type="entry name" value="Homeodomain-like"/>
    <property type="match status" value="1"/>
</dbReference>
<feature type="region of interest" description="Disordered" evidence="1">
    <location>
        <begin position="1184"/>
        <end position="1270"/>
    </location>
</feature>
<reference evidence="2 3" key="1">
    <citation type="submission" date="2023-10" db="EMBL/GenBank/DDBJ databases">
        <authorList>
            <person name="Maclean D."/>
            <person name="Macfadyen A."/>
        </authorList>
    </citation>
    <scope>NUCLEOTIDE SEQUENCE [LARGE SCALE GENOMIC DNA]</scope>
</reference>
<dbReference type="Proteomes" id="UP001314263">
    <property type="component" value="Unassembled WGS sequence"/>
</dbReference>
<evidence type="ECO:0008006" key="4">
    <source>
        <dbReference type="Google" id="ProtNLM"/>
    </source>
</evidence>
<feature type="compositionally biased region" description="Polar residues" evidence="1">
    <location>
        <begin position="520"/>
        <end position="530"/>
    </location>
</feature>
<feature type="compositionally biased region" description="Polar residues" evidence="1">
    <location>
        <begin position="331"/>
        <end position="350"/>
    </location>
</feature>
<organism evidence="2 3">
    <name type="scientific">Coccomyxa viridis</name>
    <dbReference type="NCBI Taxonomy" id="1274662"/>
    <lineage>
        <taxon>Eukaryota</taxon>
        <taxon>Viridiplantae</taxon>
        <taxon>Chlorophyta</taxon>
        <taxon>core chlorophytes</taxon>
        <taxon>Trebouxiophyceae</taxon>
        <taxon>Trebouxiophyceae incertae sedis</taxon>
        <taxon>Coccomyxaceae</taxon>
        <taxon>Coccomyxa</taxon>
    </lineage>
</organism>
<feature type="compositionally biased region" description="Basic and acidic residues" evidence="1">
    <location>
        <begin position="865"/>
        <end position="876"/>
    </location>
</feature>
<evidence type="ECO:0000313" key="3">
    <source>
        <dbReference type="Proteomes" id="UP001314263"/>
    </source>
</evidence>
<proteinExistence type="predicted"/>
<evidence type="ECO:0000313" key="2">
    <source>
        <dbReference type="EMBL" id="CAK0734679.1"/>
    </source>
</evidence>
<feature type="region of interest" description="Disordered" evidence="1">
    <location>
        <begin position="829"/>
        <end position="889"/>
    </location>
</feature>
<feature type="compositionally biased region" description="Low complexity" evidence="1">
    <location>
        <begin position="271"/>
        <end position="286"/>
    </location>
</feature>
<name>A0AAV1HQB1_9CHLO</name>
<feature type="compositionally biased region" description="Basic residues" evidence="1">
    <location>
        <begin position="1075"/>
        <end position="1088"/>
    </location>
</feature>
<feature type="region of interest" description="Disordered" evidence="1">
    <location>
        <begin position="903"/>
        <end position="1138"/>
    </location>
</feature>
<feature type="compositionally biased region" description="Low complexity" evidence="1">
    <location>
        <begin position="831"/>
        <end position="864"/>
    </location>
</feature>
<protein>
    <recommendedName>
        <fullName evidence="4">Myb-like domain-containing protein</fullName>
    </recommendedName>
</protein>
<feature type="region of interest" description="Disordered" evidence="1">
    <location>
        <begin position="231"/>
        <end position="257"/>
    </location>
</feature>
<feature type="region of interest" description="Disordered" evidence="1">
    <location>
        <begin position="145"/>
        <end position="195"/>
    </location>
</feature>
<feature type="compositionally biased region" description="Low complexity" evidence="1">
    <location>
        <begin position="680"/>
        <end position="696"/>
    </location>
</feature>
<feature type="compositionally biased region" description="Polar residues" evidence="1">
    <location>
        <begin position="937"/>
        <end position="950"/>
    </location>
</feature>
<feature type="region of interest" description="Disordered" evidence="1">
    <location>
        <begin position="1328"/>
        <end position="1357"/>
    </location>
</feature>
<feature type="region of interest" description="Disordered" evidence="1">
    <location>
        <begin position="719"/>
        <end position="749"/>
    </location>
</feature>